<comment type="caution">
    <text evidence="2">The sequence shown here is derived from an EMBL/GenBank/DDBJ whole genome shotgun (WGS) entry which is preliminary data.</text>
</comment>
<keyword evidence="1" id="KW-0732">Signal</keyword>
<dbReference type="EMBL" id="PIPP01000003">
    <property type="protein sequence ID" value="RUO36873.1"/>
    <property type="molecule type" value="Genomic_DNA"/>
</dbReference>
<dbReference type="AlphaFoldDB" id="A0A432WSX8"/>
<accession>A0A432WSX8</accession>
<dbReference type="OrthoDB" id="9821579at2"/>
<feature type="signal peptide" evidence="1">
    <location>
        <begin position="1"/>
        <end position="25"/>
    </location>
</feature>
<feature type="chain" id="PRO_5019107621" evidence="1">
    <location>
        <begin position="26"/>
        <end position="282"/>
    </location>
</feature>
<name>A0A432WSX8_9GAMM</name>
<evidence type="ECO:0000313" key="2">
    <source>
        <dbReference type="EMBL" id="RUO36873.1"/>
    </source>
</evidence>
<evidence type="ECO:0000313" key="3">
    <source>
        <dbReference type="Proteomes" id="UP000286934"/>
    </source>
</evidence>
<gene>
    <name evidence="2" type="ORF">CWE13_08480</name>
</gene>
<dbReference type="Proteomes" id="UP000286934">
    <property type="component" value="Unassembled WGS sequence"/>
</dbReference>
<sequence>MRFLTYKWAWVFSIVLLLLAQPAQAMDGPLPHEQKPLTLDKGMYEGIETLTREYILLGIREDETHFILDFSISDGFQLRHSSYFTDDSISCSSINCTITFFDQMGYERRLTMVPSALGYWNIIDSHLGRDSGLRFVENYHLKHVNGDSAARKLTFKHENLIRSVREGNEHDFYLGYSYGPRAPHHELLTLELHDDNTATFEVYLLGAGPSINSVSEHTLTVSRGELNENHLVLRSEDDTRLLLSLFNNDDVLLEGFFLVGEPQIPGKSADKAVYFMKITPLN</sequence>
<dbReference type="RefSeq" id="WP_126807700.1">
    <property type="nucleotide sequence ID" value="NZ_PIPP01000003.1"/>
</dbReference>
<proteinExistence type="predicted"/>
<keyword evidence="3" id="KW-1185">Reference proteome</keyword>
<reference evidence="3" key="1">
    <citation type="journal article" date="2018" name="Front. Microbiol.">
        <title>Genome-Based Analysis Reveals the Taxonomy and Diversity of the Family Idiomarinaceae.</title>
        <authorList>
            <person name="Liu Y."/>
            <person name="Lai Q."/>
            <person name="Shao Z."/>
        </authorList>
    </citation>
    <scope>NUCLEOTIDE SEQUENCE [LARGE SCALE GENOMIC DNA]</scope>
    <source>
        <strain evidence="3">AIS</strain>
    </source>
</reference>
<organism evidence="2 3">
    <name type="scientific">Aliidiomarina shirensis</name>
    <dbReference type="NCBI Taxonomy" id="1048642"/>
    <lineage>
        <taxon>Bacteria</taxon>
        <taxon>Pseudomonadati</taxon>
        <taxon>Pseudomonadota</taxon>
        <taxon>Gammaproteobacteria</taxon>
        <taxon>Alteromonadales</taxon>
        <taxon>Idiomarinaceae</taxon>
        <taxon>Aliidiomarina</taxon>
    </lineage>
</organism>
<evidence type="ECO:0000256" key="1">
    <source>
        <dbReference type="SAM" id="SignalP"/>
    </source>
</evidence>
<protein>
    <submittedName>
        <fullName evidence="2">Uncharacterized protein</fullName>
    </submittedName>
</protein>